<evidence type="ECO:0000256" key="2">
    <source>
        <dbReference type="SAM" id="SignalP"/>
    </source>
</evidence>
<feature type="transmembrane region" description="Helical" evidence="1">
    <location>
        <begin position="246"/>
        <end position="269"/>
    </location>
</feature>
<evidence type="ECO:0000313" key="4">
    <source>
        <dbReference type="Proteomes" id="UP000297245"/>
    </source>
</evidence>
<dbReference type="Proteomes" id="UP000297245">
    <property type="component" value="Unassembled WGS sequence"/>
</dbReference>
<feature type="signal peptide" evidence="2">
    <location>
        <begin position="1"/>
        <end position="21"/>
    </location>
</feature>
<keyword evidence="1" id="KW-0812">Transmembrane</keyword>
<dbReference type="EMBL" id="ML179063">
    <property type="protein sequence ID" value="THV03794.1"/>
    <property type="molecule type" value="Genomic_DNA"/>
</dbReference>
<sequence>MQLNFVFVATALLALASPAMSATLQWFSGADCTGSVVGTSNGASSNECIFLTNGGSAKSISYSGVPNDISFFISGGGHDKCTNGSSLTRSGSGCATAPAGSNLNEVLNEKSDECGGAVDWCLVKSPIDPPLSSATRLITTLLLAKRYNVVNDLRKHTQASTSSSLSVPAMVLTHEPSTSIRPIDSTSLGYTFSLSRSSTRESRHDRRLSILDLEADNADGDVELGMAPPAYEEPPVYTKREEPITLAMYLFKFGFLFPPFWILGAFILLSPLRAPEVPSSDDSLPAAWLPEKTEAERQAIMEHMRKAELKWAWRCLWALLILAFFSIAAGVTIYMVLKSQTRTPVYSLSGLAHAVQHSSTPAPVLPSQASSDDFLLRHSILHPYCFNYLLTSSSLFRVYVLLILRPGDVLLSLACRHFHINECNSYCIARHEQLNEPVYVSLALRLFNPYLLNDDTYCDSAIVCT</sequence>
<protein>
    <recommendedName>
        <fullName evidence="5">Autophagy-related protein 27</fullName>
    </recommendedName>
</protein>
<evidence type="ECO:0000313" key="3">
    <source>
        <dbReference type="EMBL" id="THV03794.1"/>
    </source>
</evidence>
<reference evidence="3 4" key="1">
    <citation type="journal article" date="2019" name="Nat. Ecol. Evol.">
        <title>Megaphylogeny resolves global patterns of mushroom evolution.</title>
        <authorList>
            <person name="Varga T."/>
            <person name="Krizsan K."/>
            <person name="Foldi C."/>
            <person name="Dima B."/>
            <person name="Sanchez-Garcia M."/>
            <person name="Sanchez-Ramirez S."/>
            <person name="Szollosi G.J."/>
            <person name="Szarkandi J.G."/>
            <person name="Papp V."/>
            <person name="Albert L."/>
            <person name="Andreopoulos W."/>
            <person name="Angelini C."/>
            <person name="Antonin V."/>
            <person name="Barry K.W."/>
            <person name="Bougher N.L."/>
            <person name="Buchanan P."/>
            <person name="Buyck B."/>
            <person name="Bense V."/>
            <person name="Catcheside P."/>
            <person name="Chovatia M."/>
            <person name="Cooper J."/>
            <person name="Damon W."/>
            <person name="Desjardin D."/>
            <person name="Finy P."/>
            <person name="Geml J."/>
            <person name="Haridas S."/>
            <person name="Hughes K."/>
            <person name="Justo A."/>
            <person name="Karasinski D."/>
            <person name="Kautmanova I."/>
            <person name="Kiss B."/>
            <person name="Kocsube S."/>
            <person name="Kotiranta H."/>
            <person name="LaButti K.M."/>
            <person name="Lechner B.E."/>
            <person name="Liimatainen K."/>
            <person name="Lipzen A."/>
            <person name="Lukacs Z."/>
            <person name="Mihaltcheva S."/>
            <person name="Morgado L.N."/>
            <person name="Niskanen T."/>
            <person name="Noordeloos M.E."/>
            <person name="Ohm R.A."/>
            <person name="Ortiz-Santana B."/>
            <person name="Ovrebo C."/>
            <person name="Racz N."/>
            <person name="Riley R."/>
            <person name="Savchenko A."/>
            <person name="Shiryaev A."/>
            <person name="Soop K."/>
            <person name="Spirin V."/>
            <person name="Szebenyi C."/>
            <person name="Tomsovsky M."/>
            <person name="Tulloss R.E."/>
            <person name="Uehling J."/>
            <person name="Grigoriev I.V."/>
            <person name="Vagvolgyi C."/>
            <person name="Papp T."/>
            <person name="Martin F.M."/>
            <person name="Miettinen O."/>
            <person name="Hibbett D.S."/>
            <person name="Nagy L.G."/>
        </authorList>
    </citation>
    <scope>NUCLEOTIDE SEQUENCE [LARGE SCALE GENOMIC DNA]</scope>
    <source>
        <strain evidence="3 4">CBS 962.96</strain>
    </source>
</reference>
<name>A0A4S8MND9_DENBC</name>
<evidence type="ECO:0000256" key="1">
    <source>
        <dbReference type="SAM" id="Phobius"/>
    </source>
</evidence>
<feature type="chain" id="PRO_5020907557" description="Autophagy-related protein 27" evidence="2">
    <location>
        <begin position="22"/>
        <end position="465"/>
    </location>
</feature>
<organism evidence="3 4">
    <name type="scientific">Dendrothele bispora (strain CBS 962.96)</name>
    <dbReference type="NCBI Taxonomy" id="1314807"/>
    <lineage>
        <taxon>Eukaryota</taxon>
        <taxon>Fungi</taxon>
        <taxon>Dikarya</taxon>
        <taxon>Basidiomycota</taxon>
        <taxon>Agaricomycotina</taxon>
        <taxon>Agaricomycetes</taxon>
        <taxon>Agaricomycetidae</taxon>
        <taxon>Agaricales</taxon>
        <taxon>Agaricales incertae sedis</taxon>
        <taxon>Dendrothele</taxon>
    </lineage>
</organism>
<gene>
    <name evidence="3" type="ORF">K435DRAFT_962277</name>
</gene>
<keyword evidence="2" id="KW-0732">Signal</keyword>
<keyword evidence="1" id="KW-1133">Transmembrane helix</keyword>
<feature type="transmembrane region" description="Helical" evidence="1">
    <location>
        <begin position="311"/>
        <end position="337"/>
    </location>
</feature>
<accession>A0A4S8MND9</accession>
<dbReference type="OrthoDB" id="3358294at2759"/>
<dbReference type="AlphaFoldDB" id="A0A4S8MND9"/>
<keyword evidence="1" id="KW-0472">Membrane</keyword>
<proteinExistence type="predicted"/>
<keyword evidence="4" id="KW-1185">Reference proteome</keyword>
<evidence type="ECO:0008006" key="5">
    <source>
        <dbReference type="Google" id="ProtNLM"/>
    </source>
</evidence>